<sequence>MNEKLPGSVRQIMEKIGFSVLILIFLILLGTFVLYTVQSYSSLIPSNYTQSNFTQSNITQANITQANITQANITQPDFILSNETVYVDGYGSENFTCDGIDDQVEINQALEYVAENPQFTTVYLRGPNTYVISDSIFIGNKTTLAGDPTAVIKLKDKADWPVGKPLITQMNSTGIHKVTINGFEINGNHDQNQDKKKGLGYYNMIHFLNSKDIQVHDMYMHDGHGEGLKADHSYNIQFYNNNVYKLGHNGLFSISCQNVEAWNNTITCRTDSGLRATNSNHIKFHDNLIDSFYHWSAGGSGILIEKTAGIVNDVEIYNNTIHNTYGPGLWLIGWSKSYSKEEAQNVHIYHNIFYNTGTNPGIDWVGGIITSGFNNTLIENNIFDGVYHAAVIHMYPTGTHIYPTYENHPDLSPTDTGYTTIVRNNIIVNTQKRKKDPEGTGYAVINYLPETQTFVLENNCLYNNSAGNYQNCTSTTDIYADPLFVNQNEHDYHLKSDSPCIGAGYTFPISSEEPEEKTIKSIEPEEKTIKSIMHAFVSQMRKFLSVDTSE</sequence>
<evidence type="ECO:0000313" key="4">
    <source>
        <dbReference type="EMBL" id="AKB75090.1"/>
    </source>
</evidence>
<dbReference type="EMBL" id="CP009515">
    <property type="protein sequence ID" value="AKB75090.1"/>
    <property type="molecule type" value="Genomic_DNA"/>
</dbReference>
<dbReference type="Proteomes" id="UP000033072">
    <property type="component" value="Chromosome"/>
</dbReference>
<keyword evidence="2" id="KW-1133">Transmembrane helix</keyword>
<feature type="transmembrane region" description="Helical" evidence="2">
    <location>
        <begin position="16"/>
        <end position="37"/>
    </location>
</feature>
<protein>
    <recommendedName>
        <fullName evidence="3">Disaggregatase-related domain-containing protein</fullName>
    </recommendedName>
</protein>
<dbReference type="Pfam" id="PF08480">
    <property type="entry name" value="Disaggr_assoc"/>
    <property type="match status" value="1"/>
</dbReference>
<dbReference type="SUPFAM" id="SSF51126">
    <property type="entry name" value="Pectin lyase-like"/>
    <property type="match status" value="1"/>
</dbReference>
<dbReference type="InterPro" id="IPR051550">
    <property type="entry name" value="SCF-Subunits/Alg-Epimerases"/>
</dbReference>
<organism evidence="4 5">
    <name type="scientific">Methanosarcina lacustris Z-7289</name>
    <dbReference type="NCBI Taxonomy" id="1434111"/>
    <lineage>
        <taxon>Archaea</taxon>
        <taxon>Methanobacteriati</taxon>
        <taxon>Methanobacteriota</taxon>
        <taxon>Stenosarchaea group</taxon>
        <taxon>Methanomicrobia</taxon>
        <taxon>Methanosarcinales</taxon>
        <taxon>Methanosarcinaceae</taxon>
        <taxon>Methanosarcina</taxon>
    </lineage>
</organism>
<keyword evidence="5" id="KW-1185">Reference proteome</keyword>
<dbReference type="PANTHER" id="PTHR22990:SF15">
    <property type="entry name" value="F-BOX ONLY PROTEIN 10"/>
    <property type="match status" value="1"/>
</dbReference>
<dbReference type="STRING" id="1434111.MSLAZ_1829"/>
<name>A0A0E3WSV5_9EURY</name>
<dbReference type="PANTHER" id="PTHR22990">
    <property type="entry name" value="F-BOX ONLY PROTEIN"/>
    <property type="match status" value="1"/>
</dbReference>
<keyword evidence="2" id="KW-0812">Transmembrane</keyword>
<dbReference type="PATRIC" id="fig|1434111.4.peg.2392"/>
<accession>A0A0E3WSV5</accession>
<dbReference type="InterPro" id="IPR006626">
    <property type="entry name" value="PbH1"/>
</dbReference>
<evidence type="ECO:0000259" key="3">
    <source>
        <dbReference type="Pfam" id="PF08480"/>
    </source>
</evidence>
<dbReference type="SMART" id="SM00710">
    <property type="entry name" value="PbH1"/>
    <property type="match status" value="9"/>
</dbReference>
<dbReference type="FunFam" id="2.160.20.10:FF:000069">
    <property type="entry name" value="Uncharacterized protein"/>
    <property type="match status" value="1"/>
</dbReference>
<dbReference type="RefSeq" id="WP_052722922.1">
    <property type="nucleotide sequence ID" value="NZ_CP009515.1"/>
</dbReference>
<dbReference type="InterPro" id="IPR011050">
    <property type="entry name" value="Pectin_lyase_fold/virulence"/>
</dbReference>
<feature type="domain" description="Disaggregatase-related" evidence="3">
    <location>
        <begin position="312"/>
        <end position="497"/>
    </location>
</feature>
<dbReference type="GeneID" id="24806605"/>
<evidence type="ECO:0000313" key="5">
    <source>
        <dbReference type="Proteomes" id="UP000033072"/>
    </source>
</evidence>
<dbReference type="InterPro" id="IPR012334">
    <property type="entry name" value="Pectin_lyas_fold"/>
</dbReference>
<dbReference type="AlphaFoldDB" id="A0A0E3WSV5"/>
<keyword evidence="1" id="KW-0677">Repeat</keyword>
<proteinExistence type="predicted"/>
<evidence type="ECO:0000256" key="2">
    <source>
        <dbReference type="SAM" id="Phobius"/>
    </source>
</evidence>
<dbReference type="HOGENOM" id="CLU_012607_1_0_2"/>
<keyword evidence="2" id="KW-0472">Membrane</keyword>
<dbReference type="Gene3D" id="2.160.20.10">
    <property type="entry name" value="Single-stranded right-handed beta-helix, Pectin lyase-like"/>
    <property type="match status" value="1"/>
</dbReference>
<reference evidence="4 5" key="1">
    <citation type="submission" date="2014-07" db="EMBL/GenBank/DDBJ databases">
        <title>Methanogenic archaea and the global carbon cycle.</title>
        <authorList>
            <person name="Henriksen J.R."/>
            <person name="Luke J."/>
            <person name="Reinhart S."/>
            <person name="Benedict M.N."/>
            <person name="Youngblut N.D."/>
            <person name="Metcalf M.E."/>
            <person name="Whitaker R.J."/>
            <person name="Metcalf W.W."/>
        </authorList>
    </citation>
    <scope>NUCLEOTIDE SEQUENCE [LARGE SCALE GENOMIC DNA]</scope>
    <source>
        <strain evidence="4 5">Z-7289</strain>
    </source>
</reference>
<dbReference type="KEGG" id="mls:MSLAZ_1829"/>
<dbReference type="InterPro" id="IPR013687">
    <property type="entry name" value="Disaggr-rel"/>
</dbReference>
<gene>
    <name evidence="4" type="ORF">MSLAZ_1829</name>
</gene>
<evidence type="ECO:0000256" key="1">
    <source>
        <dbReference type="ARBA" id="ARBA00022737"/>
    </source>
</evidence>